<organism evidence="1 2">
    <name type="scientific">Myriangium duriaei CBS 260.36</name>
    <dbReference type="NCBI Taxonomy" id="1168546"/>
    <lineage>
        <taxon>Eukaryota</taxon>
        <taxon>Fungi</taxon>
        <taxon>Dikarya</taxon>
        <taxon>Ascomycota</taxon>
        <taxon>Pezizomycotina</taxon>
        <taxon>Dothideomycetes</taxon>
        <taxon>Dothideomycetidae</taxon>
        <taxon>Myriangiales</taxon>
        <taxon>Myriangiaceae</taxon>
        <taxon>Myriangium</taxon>
    </lineage>
</organism>
<name>A0A9P4IZT7_9PEZI</name>
<accession>A0A9P4IZT7</accession>
<dbReference type="OrthoDB" id="4358152at2759"/>
<keyword evidence="2" id="KW-1185">Reference proteome</keyword>
<reference evidence="1" key="1">
    <citation type="journal article" date="2020" name="Stud. Mycol.">
        <title>101 Dothideomycetes genomes: a test case for predicting lifestyles and emergence of pathogens.</title>
        <authorList>
            <person name="Haridas S."/>
            <person name="Albert R."/>
            <person name="Binder M."/>
            <person name="Bloem J."/>
            <person name="Labutti K."/>
            <person name="Salamov A."/>
            <person name="Andreopoulos B."/>
            <person name="Baker S."/>
            <person name="Barry K."/>
            <person name="Bills G."/>
            <person name="Bluhm B."/>
            <person name="Cannon C."/>
            <person name="Castanera R."/>
            <person name="Culley D."/>
            <person name="Daum C."/>
            <person name="Ezra D."/>
            <person name="Gonzalez J."/>
            <person name="Henrissat B."/>
            <person name="Kuo A."/>
            <person name="Liang C."/>
            <person name="Lipzen A."/>
            <person name="Lutzoni F."/>
            <person name="Magnuson J."/>
            <person name="Mondo S."/>
            <person name="Nolan M."/>
            <person name="Ohm R."/>
            <person name="Pangilinan J."/>
            <person name="Park H.-J."/>
            <person name="Ramirez L."/>
            <person name="Alfaro M."/>
            <person name="Sun H."/>
            <person name="Tritt A."/>
            <person name="Yoshinaga Y."/>
            <person name="Zwiers L.-H."/>
            <person name="Turgeon B."/>
            <person name="Goodwin S."/>
            <person name="Spatafora J."/>
            <person name="Crous P."/>
            <person name="Grigoriev I."/>
        </authorList>
    </citation>
    <scope>NUCLEOTIDE SEQUENCE</scope>
    <source>
        <strain evidence="1">CBS 260.36</strain>
    </source>
</reference>
<protein>
    <recommendedName>
        <fullName evidence="3">F-box domain-containing protein</fullName>
    </recommendedName>
</protein>
<sequence>MLQQKASFEGLATEVLIDILGDISDLDSLDAILRASPVAWRVFDQHGVNILERVLDSGYIHVHSCTIIRTIAAIRTNCFPVVSIPDLQRRVTYDSLLHGRTFKAPVRDKFAPLELPKTSTIKVMRSIINTARRISFLTLGCLDSCLQRFSKSYPYDSSRVPHPAMVVYHPVWREEQIVYRGFWRIQLVQDLKKALKDGTVTGWEDHEIEALNNMSIEDIYQFADADREASRFESMAGYDSPLPMGCKTTEHNAVLSAEDYMKEKAADALSPPRSWFRAWPAPPITCEDIKDLERCHGDLYAAGTLGINIYEEAFRDCPEEIKPSFTPYRRLGFAIWTSERLIGCRFSPPTQQWQNNRHFLKKILPYEEAAKILQREDQECIWGLE</sequence>
<dbReference type="Proteomes" id="UP000799439">
    <property type="component" value="Unassembled WGS sequence"/>
</dbReference>
<evidence type="ECO:0000313" key="1">
    <source>
        <dbReference type="EMBL" id="KAF2150842.1"/>
    </source>
</evidence>
<evidence type="ECO:0000313" key="2">
    <source>
        <dbReference type="Proteomes" id="UP000799439"/>
    </source>
</evidence>
<comment type="caution">
    <text evidence="1">The sequence shown here is derived from an EMBL/GenBank/DDBJ whole genome shotgun (WGS) entry which is preliminary data.</text>
</comment>
<dbReference type="AlphaFoldDB" id="A0A9P4IZT7"/>
<gene>
    <name evidence="1" type="ORF">K461DRAFT_280871</name>
</gene>
<dbReference type="EMBL" id="ML996089">
    <property type="protein sequence ID" value="KAF2150842.1"/>
    <property type="molecule type" value="Genomic_DNA"/>
</dbReference>
<proteinExistence type="predicted"/>
<evidence type="ECO:0008006" key="3">
    <source>
        <dbReference type="Google" id="ProtNLM"/>
    </source>
</evidence>